<evidence type="ECO:0000256" key="2">
    <source>
        <dbReference type="ARBA" id="ARBA00023125"/>
    </source>
</evidence>
<dbReference type="Pfam" id="PF12802">
    <property type="entry name" value="MarR_2"/>
    <property type="match status" value="1"/>
</dbReference>
<dbReference type="InterPro" id="IPR036388">
    <property type="entry name" value="WH-like_DNA-bd_sf"/>
</dbReference>
<keyword evidence="6" id="KW-1185">Reference proteome</keyword>
<sequence length="175" mass="19719">MSNETSQTSHEDDVDRIVGAWEVQRPDLDTSPMLIFSRITRIARHLDLARRAAFSSHELEPWEFDVLSSLRRAGKPYALTPGNLMNELLVSSGTMTNRIDRLEAKGLVERSRSSTDRRAVLVTLTSNGKQKVDAALSSLLDAERALLVSLTKRQRENLSKLLRPILLTFAPKTRH</sequence>
<reference evidence="5 6" key="1">
    <citation type="submission" date="2023-06" db="EMBL/GenBank/DDBJ databases">
        <title>Draft genome sequence of Gleimia hominis type strain CCUG 57540T.</title>
        <authorList>
            <person name="Salva-Serra F."/>
            <person name="Cardew S."/>
            <person name="Jensie Markopoulos S."/>
            <person name="Ohlen M."/>
            <person name="Inganas E."/>
            <person name="Svensson-Stadler L."/>
            <person name="Moore E.R.B."/>
        </authorList>
    </citation>
    <scope>NUCLEOTIDE SEQUENCE [LARGE SCALE GENOMIC DNA]</scope>
    <source>
        <strain evidence="5 6">CCUG 57540</strain>
    </source>
</reference>
<dbReference type="PROSITE" id="PS01117">
    <property type="entry name" value="HTH_MARR_1"/>
    <property type="match status" value="1"/>
</dbReference>
<dbReference type="Gene3D" id="1.10.10.10">
    <property type="entry name" value="Winged helix-like DNA-binding domain superfamily/Winged helix DNA-binding domain"/>
    <property type="match status" value="1"/>
</dbReference>
<evidence type="ECO:0000313" key="6">
    <source>
        <dbReference type="Proteomes" id="UP001247542"/>
    </source>
</evidence>
<accession>A0ABU3IA49</accession>
<keyword evidence="1" id="KW-0805">Transcription regulation</keyword>
<dbReference type="InterPro" id="IPR036390">
    <property type="entry name" value="WH_DNA-bd_sf"/>
</dbReference>
<protein>
    <submittedName>
        <fullName evidence="5">MarR family transcriptional regulator</fullName>
    </submittedName>
</protein>
<dbReference type="SUPFAM" id="SSF46785">
    <property type="entry name" value="Winged helix' DNA-binding domain"/>
    <property type="match status" value="1"/>
</dbReference>
<dbReference type="PRINTS" id="PR00598">
    <property type="entry name" value="HTHMARR"/>
</dbReference>
<comment type="caution">
    <text evidence="5">The sequence shown here is derived from an EMBL/GenBank/DDBJ whole genome shotgun (WGS) entry which is preliminary data.</text>
</comment>
<gene>
    <name evidence="5" type="ORF">QS713_04100</name>
</gene>
<name>A0ABU3IA49_9ACTO</name>
<proteinExistence type="predicted"/>
<dbReference type="RefSeq" id="WP_313272642.1">
    <property type="nucleotide sequence ID" value="NZ_JASXSX010000001.1"/>
</dbReference>
<dbReference type="EMBL" id="JASXSX010000001">
    <property type="protein sequence ID" value="MDT3767250.1"/>
    <property type="molecule type" value="Genomic_DNA"/>
</dbReference>
<dbReference type="PANTHER" id="PTHR42756">
    <property type="entry name" value="TRANSCRIPTIONAL REGULATOR, MARR"/>
    <property type="match status" value="1"/>
</dbReference>
<dbReference type="InterPro" id="IPR023187">
    <property type="entry name" value="Tscrpt_reg_MarR-type_CS"/>
</dbReference>
<keyword evidence="3" id="KW-0804">Transcription</keyword>
<evidence type="ECO:0000256" key="1">
    <source>
        <dbReference type="ARBA" id="ARBA00023015"/>
    </source>
</evidence>
<dbReference type="PROSITE" id="PS50995">
    <property type="entry name" value="HTH_MARR_2"/>
    <property type="match status" value="1"/>
</dbReference>
<organism evidence="5 6">
    <name type="scientific">Gleimia hominis</name>
    <dbReference type="NCBI Taxonomy" id="595468"/>
    <lineage>
        <taxon>Bacteria</taxon>
        <taxon>Bacillati</taxon>
        <taxon>Actinomycetota</taxon>
        <taxon>Actinomycetes</taxon>
        <taxon>Actinomycetales</taxon>
        <taxon>Actinomycetaceae</taxon>
        <taxon>Gleimia</taxon>
    </lineage>
</organism>
<dbReference type="Proteomes" id="UP001247542">
    <property type="component" value="Unassembled WGS sequence"/>
</dbReference>
<evidence type="ECO:0000313" key="5">
    <source>
        <dbReference type="EMBL" id="MDT3767250.1"/>
    </source>
</evidence>
<feature type="domain" description="HTH marR-type" evidence="4">
    <location>
        <begin position="32"/>
        <end position="167"/>
    </location>
</feature>
<dbReference type="SMART" id="SM00347">
    <property type="entry name" value="HTH_MARR"/>
    <property type="match status" value="1"/>
</dbReference>
<dbReference type="PANTHER" id="PTHR42756:SF1">
    <property type="entry name" value="TRANSCRIPTIONAL REPRESSOR OF EMRAB OPERON"/>
    <property type="match status" value="1"/>
</dbReference>
<evidence type="ECO:0000259" key="4">
    <source>
        <dbReference type="PROSITE" id="PS50995"/>
    </source>
</evidence>
<dbReference type="InterPro" id="IPR000835">
    <property type="entry name" value="HTH_MarR-typ"/>
</dbReference>
<evidence type="ECO:0000256" key="3">
    <source>
        <dbReference type="ARBA" id="ARBA00023163"/>
    </source>
</evidence>
<keyword evidence="2" id="KW-0238">DNA-binding</keyword>